<dbReference type="EMBL" id="MN740536">
    <property type="protein sequence ID" value="QHU32166.1"/>
    <property type="molecule type" value="Genomic_DNA"/>
</dbReference>
<feature type="transmembrane region" description="Helical" evidence="1">
    <location>
        <begin position="56"/>
        <end position="80"/>
    </location>
</feature>
<evidence type="ECO:0000256" key="1">
    <source>
        <dbReference type="SAM" id="Phobius"/>
    </source>
</evidence>
<organism evidence="2">
    <name type="scientific">viral metagenome</name>
    <dbReference type="NCBI Taxonomy" id="1070528"/>
    <lineage>
        <taxon>unclassified sequences</taxon>
        <taxon>metagenomes</taxon>
        <taxon>organismal metagenomes</taxon>
    </lineage>
</organism>
<protein>
    <submittedName>
        <fullName evidence="2">Uncharacterized protein</fullName>
    </submittedName>
</protein>
<name>A0A6C0LMK5_9ZZZZ</name>
<keyword evidence="1" id="KW-0812">Transmembrane</keyword>
<keyword evidence="1" id="KW-0472">Membrane</keyword>
<proteinExistence type="predicted"/>
<sequence>MAKKESTSKKDVPGTMIYSILDRAVQFFQDQKNRERIQIHCIDPLLRHILDRMFPYIILTCILFSLILLMSFTTVSLLIFQMRQPPLVAAALSTINPVSL</sequence>
<dbReference type="AlphaFoldDB" id="A0A6C0LMK5"/>
<reference evidence="2" key="1">
    <citation type="journal article" date="2020" name="Nature">
        <title>Giant virus diversity and host interactions through global metagenomics.</title>
        <authorList>
            <person name="Schulz F."/>
            <person name="Roux S."/>
            <person name="Paez-Espino D."/>
            <person name="Jungbluth S."/>
            <person name="Walsh D.A."/>
            <person name="Denef V.J."/>
            <person name="McMahon K.D."/>
            <person name="Konstantinidis K.T."/>
            <person name="Eloe-Fadrosh E.A."/>
            <person name="Kyrpides N.C."/>
            <person name="Woyke T."/>
        </authorList>
    </citation>
    <scope>NUCLEOTIDE SEQUENCE</scope>
    <source>
        <strain evidence="2">GVMAG-M-3300027963-9</strain>
    </source>
</reference>
<evidence type="ECO:0000313" key="2">
    <source>
        <dbReference type="EMBL" id="QHU32166.1"/>
    </source>
</evidence>
<keyword evidence="1" id="KW-1133">Transmembrane helix</keyword>
<accession>A0A6C0LMK5</accession>